<comment type="caution">
    <text evidence="4">The sequence shown here is derived from an EMBL/GenBank/DDBJ whole genome shotgun (WGS) entry which is preliminary data.</text>
</comment>
<dbReference type="Pfam" id="PF13439">
    <property type="entry name" value="Glyco_transf_4"/>
    <property type="match status" value="1"/>
</dbReference>
<dbReference type="PANTHER" id="PTHR22916:SF3">
    <property type="entry name" value="UDP-GLCNAC:BETAGAL BETA-1,3-N-ACETYLGLUCOSAMINYLTRANSFERASE-LIKE PROTEIN 1"/>
    <property type="match status" value="1"/>
</dbReference>
<dbReference type="Proteomes" id="UP001143307">
    <property type="component" value="Unassembled WGS sequence"/>
</dbReference>
<dbReference type="InterPro" id="IPR001173">
    <property type="entry name" value="Glyco_trans_2-like"/>
</dbReference>
<proteinExistence type="predicted"/>
<accession>A0ABT3SSC0</accession>
<dbReference type="SUPFAM" id="SSF53756">
    <property type="entry name" value="UDP-Glycosyltransferase/glycogen phosphorylase"/>
    <property type="match status" value="1"/>
</dbReference>
<feature type="domain" description="Glycosyltransferase subfamily 4-like N-terminal" evidence="3">
    <location>
        <begin position="849"/>
        <end position="993"/>
    </location>
</feature>
<keyword evidence="1" id="KW-0175">Coiled coil</keyword>
<name>A0ABT3SSC0_9GAMM</name>
<dbReference type="InterPro" id="IPR028098">
    <property type="entry name" value="Glyco_trans_4-like_N"/>
</dbReference>
<sequence>MAHSRKLIVVLGAHRSGTSLCAAAVESLGADACLGKHYANEENQKGFFEHPEIVDFNNRLLEFLGGSWDNPLFDGAAHLAGRDLNQWENDAAALITVLYGAAPVAVLKDPRMCQLLPFWVEVFSGAGYASDNVYYIHTLRDVAEVSLSQKSRAQANPDFYEIGRSLDEAAALWLSLSAQAVSAGRDLNVIYLSYATLIEEPASVLKRMTAFLHLSPDPEVVAQFCQQFVDRSLHRSKADADVTAELKNNFSQVFEFEAKLQLFLDPASDNSKITDACEAIYQRPDTQVRLREILIPTLSRLSSSIRADRLALTLSQEVTEDLRNQVEEVADNLRCQAEEFAENIDGMTREHEEVVSPLRQEVVHLQEGNAALQDQLGGQRQEVARVSAVAASLGEQKSELESLNYALTSERDTLAVERSDLEAQRDDYIEQVQQMENSTSWRITRPVRSLSLRIQRFRDSLASNWVQFRLKAILVYHRMSLRHPAVAWTIRRLVRPFFRFANRLFSVGPRDMHQSVSSDILQPMRYQQQEESENFAPLVSVIVPNYNHAAYLELRLESIFSQTYQNFEVILLDDASTDESAKVLRSFHQRYPGKATLVINEENSGGVFHQWERGLNLAKGDIVWIAESDDWCTENFLEVLVPYFENEAIMLAYARTVFMDGEGEQQIWSINEYLNDIDPQRWNHPILETGPAIVREAFAVKNIVPNVSSALFRTPRQLEILNDPEWREMKTCGDWLLYLHLLRGGMLAYSPVACNYYRIHGQNTSVESYSQDKFYREHELVARTVQQFYDVPDQVFETLRDNLEIHWRETRGEYSDEALDACFSLQRIRALKTTRAPNLLMASYAFCSGGGETFPVSLANIMKRHGYNVTYLDCAREPRLDGVRDRLRRDIPIVSDFAQLERIIGDFDVQVIHSHHAWMDSTILDILPEDMPCKTVVTLHGMYETINEYELKPILPRLVKRSAKLIYVAEKNLDAIRDHGLLEYARVERIDNALEQEAFEPISRASLGIADDAFVFTLVSRAMEEKGWREAIEAVTRAREVSASNIHLLLVGDGPEYDRMACLDGDLADFVHLEGYQRNVRGYFAVADMGFLPSKFRGESFPLVIIECLQSGIPLLASDLGEISRMLEGPKGMAGAVLSLDGDNIDIAALRDKIVSIVTDERVRQAMYDAVPEAAAKFDPAILADKHDIVYRAALEVVA</sequence>
<evidence type="ECO:0000259" key="2">
    <source>
        <dbReference type="Pfam" id="PF00535"/>
    </source>
</evidence>
<evidence type="ECO:0000259" key="3">
    <source>
        <dbReference type="Pfam" id="PF13439"/>
    </source>
</evidence>
<dbReference type="Gene3D" id="3.40.50.2000">
    <property type="entry name" value="Glycogen Phosphorylase B"/>
    <property type="match status" value="2"/>
</dbReference>
<organism evidence="4 5">
    <name type="scientific">Candidatus Seongchinamella marina</name>
    <dbReference type="NCBI Taxonomy" id="2518990"/>
    <lineage>
        <taxon>Bacteria</taxon>
        <taxon>Pseudomonadati</taxon>
        <taxon>Pseudomonadota</taxon>
        <taxon>Gammaproteobacteria</taxon>
        <taxon>Cellvibrionales</taxon>
        <taxon>Halieaceae</taxon>
        <taxon>Seongchinamella</taxon>
    </lineage>
</organism>
<dbReference type="EMBL" id="SHNP01000001">
    <property type="protein sequence ID" value="MCX2972164.1"/>
    <property type="molecule type" value="Genomic_DNA"/>
</dbReference>
<dbReference type="RefSeq" id="WP_279251220.1">
    <property type="nucleotide sequence ID" value="NZ_SHNP01000001.1"/>
</dbReference>
<feature type="domain" description="Glycosyltransferase 2-like" evidence="2">
    <location>
        <begin position="540"/>
        <end position="681"/>
    </location>
</feature>
<dbReference type="InterPro" id="IPR027417">
    <property type="entry name" value="P-loop_NTPase"/>
</dbReference>
<dbReference type="Gene3D" id="3.40.50.300">
    <property type="entry name" value="P-loop containing nucleotide triphosphate hydrolases"/>
    <property type="match status" value="1"/>
</dbReference>
<dbReference type="SUPFAM" id="SSF53448">
    <property type="entry name" value="Nucleotide-diphospho-sugar transferases"/>
    <property type="match status" value="1"/>
</dbReference>
<evidence type="ECO:0000313" key="5">
    <source>
        <dbReference type="Proteomes" id="UP001143307"/>
    </source>
</evidence>
<gene>
    <name evidence="4" type="ORF">EYC87_01010</name>
</gene>
<dbReference type="Gene3D" id="3.90.550.10">
    <property type="entry name" value="Spore Coat Polysaccharide Biosynthesis Protein SpsA, Chain A"/>
    <property type="match status" value="1"/>
</dbReference>
<dbReference type="CDD" id="cd03801">
    <property type="entry name" value="GT4_PimA-like"/>
    <property type="match status" value="1"/>
</dbReference>
<dbReference type="PANTHER" id="PTHR22916">
    <property type="entry name" value="GLYCOSYLTRANSFERASE"/>
    <property type="match status" value="1"/>
</dbReference>
<dbReference type="Pfam" id="PF13692">
    <property type="entry name" value="Glyco_trans_1_4"/>
    <property type="match status" value="1"/>
</dbReference>
<dbReference type="Pfam" id="PF00535">
    <property type="entry name" value="Glycos_transf_2"/>
    <property type="match status" value="1"/>
</dbReference>
<dbReference type="InterPro" id="IPR029044">
    <property type="entry name" value="Nucleotide-diphossugar_trans"/>
</dbReference>
<evidence type="ECO:0000313" key="4">
    <source>
        <dbReference type="EMBL" id="MCX2972164.1"/>
    </source>
</evidence>
<dbReference type="SUPFAM" id="SSF52540">
    <property type="entry name" value="P-loop containing nucleoside triphosphate hydrolases"/>
    <property type="match status" value="1"/>
</dbReference>
<reference evidence="4" key="1">
    <citation type="submission" date="2019-02" db="EMBL/GenBank/DDBJ databases">
        <authorList>
            <person name="Li S.-H."/>
        </authorList>
    </citation>
    <scope>NUCLEOTIDE SEQUENCE</scope>
    <source>
        <strain evidence="4">IMCC8485</strain>
    </source>
</reference>
<keyword evidence="5" id="KW-1185">Reference proteome</keyword>
<feature type="coiled-coil region" evidence="1">
    <location>
        <begin position="411"/>
        <end position="438"/>
    </location>
</feature>
<protein>
    <submittedName>
        <fullName evidence="4">Glycosyltransferase</fullName>
    </submittedName>
</protein>
<evidence type="ECO:0000256" key="1">
    <source>
        <dbReference type="SAM" id="Coils"/>
    </source>
</evidence>
<feature type="coiled-coil region" evidence="1">
    <location>
        <begin position="319"/>
        <end position="350"/>
    </location>
</feature>